<evidence type="ECO:0000313" key="1">
    <source>
        <dbReference type="EnsemblMetazoa" id="GPAI005235-PA"/>
    </source>
</evidence>
<keyword evidence="2" id="KW-1185">Reference proteome</keyword>
<reference evidence="2" key="1">
    <citation type="submission" date="2014-03" db="EMBL/GenBank/DDBJ databases">
        <authorList>
            <person name="Aksoy S."/>
            <person name="Warren W."/>
            <person name="Wilson R.K."/>
        </authorList>
    </citation>
    <scope>NUCLEOTIDE SEQUENCE [LARGE SCALE GENOMIC DNA]</scope>
    <source>
        <strain evidence="2">IAEA</strain>
    </source>
</reference>
<name>A0A1A9Z6B6_GLOPL</name>
<dbReference type="VEuPathDB" id="VectorBase:GPAI005235"/>
<dbReference type="EnsemblMetazoa" id="GPAI005235-RA">
    <property type="protein sequence ID" value="GPAI005235-PA"/>
    <property type="gene ID" value="GPAI005235"/>
</dbReference>
<proteinExistence type="predicted"/>
<sequence>MNNNFEIVFFNRESLFATSTFLCQKSKTSILNGSGSGSDGRSERGTIEITNKIKMNTEEV</sequence>
<reference evidence="1" key="2">
    <citation type="submission" date="2020-05" db="UniProtKB">
        <authorList>
            <consortium name="EnsemblMetazoa"/>
        </authorList>
    </citation>
    <scope>IDENTIFICATION</scope>
    <source>
        <strain evidence="1">IAEA</strain>
    </source>
</reference>
<organism evidence="1 2">
    <name type="scientific">Glossina pallidipes</name>
    <name type="common">Tsetse fly</name>
    <dbReference type="NCBI Taxonomy" id="7398"/>
    <lineage>
        <taxon>Eukaryota</taxon>
        <taxon>Metazoa</taxon>
        <taxon>Ecdysozoa</taxon>
        <taxon>Arthropoda</taxon>
        <taxon>Hexapoda</taxon>
        <taxon>Insecta</taxon>
        <taxon>Pterygota</taxon>
        <taxon>Neoptera</taxon>
        <taxon>Endopterygota</taxon>
        <taxon>Diptera</taxon>
        <taxon>Brachycera</taxon>
        <taxon>Muscomorpha</taxon>
        <taxon>Hippoboscoidea</taxon>
        <taxon>Glossinidae</taxon>
        <taxon>Glossina</taxon>
    </lineage>
</organism>
<evidence type="ECO:0000313" key="2">
    <source>
        <dbReference type="Proteomes" id="UP000092445"/>
    </source>
</evidence>
<dbReference type="Proteomes" id="UP000092445">
    <property type="component" value="Unassembled WGS sequence"/>
</dbReference>
<protein>
    <submittedName>
        <fullName evidence="1">Uncharacterized protein</fullName>
    </submittedName>
</protein>
<dbReference type="AlphaFoldDB" id="A0A1A9Z6B6"/>
<accession>A0A1A9Z6B6</accession>